<keyword evidence="3" id="KW-0805">Transcription regulation</keyword>
<evidence type="ECO:0000256" key="4">
    <source>
        <dbReference type="ARBA" id="ARBA00023163"/>
    </source>
</evidence>
<evidence type="ECO:0000256" key="5">
    <source>
        <dbReference type="ARBA" id="ARBA00023242"/>
    </source>
</evidence>
<proteinExistence type="predicted"/>
<dbReference type="Gene3D" id="4.10.240.10">
    <property type="entry name" value="Zn(2)-C6 fungal-type DNA-binding domain"/>
    <property type="match status" value="1"/>
</dbReference>
<keyword evidence="4" id="KW-0804">Transcription</keyword>
<dbReference type="InterPro" id="IPR036864">
    <property type="entry name" value="Zn2-C6_fun-type_DNA-bd_sf"/>
</dbReference>
<dbReference type="AlphaFoldDB" id="A0A6A6UED2"/>
<dbReference type="OrthoDB" id="5423818at2759"/>
<evidence type="ECO:0000313" key="7">
    <source>
        <dbReference type="Proteomes" id="UP000799302"/>
    </source>
</evidence>
<dbReference type="GO" id="GO:0008270">
    <property type="term" value="F:zinc ion binding"/>
    <property type="evidence" value="ECO:0007669"/>
    <property type="project" value="InterPro"/>
</dbReference>
<keyword evidence="7" id="KW-1185">Reference proteome</keyword>
<keyword evidence="1" id="KW-0479">Metal-binding</keyword>
<dbReference type="CDD" id="cd00067">
    <property type="entry name" value="GAL4"/>
    <property type="match status" value="1"/>
</dbReference>
<protein>
    <submittedName>
        <fullName evidence="6">Uncharacterized protein</fullName>
    </submittedName>
</protein>
<dbReference type="InterPro" id="IPR001138">
    <property type="entry name" value="Zn2Cys6_DnaBD"/>
</dbReference>
<evidence type="ECO:0000256" key="2">
    <source>
        <dbReference type="ARBA" id="ARBA00022833"/>
    </source>
</evidence>
<keyword evidence="2" id="KW-0862">Zinc</keyword>
<evidence type="ECO:0000313" key="6">
    <source>
        <dbReference type="EMBL" id="KAF2669837.1"/>
    </source>
</evidence>
<name>A0A6A6UED2_9PEZI</name>
<gene>
    <name evidence="6" type="ORF">BT63DRAFT_423815</name>
</gene>
<keyword evidence="5" id="KW-0539">Nucleus</keyword>
<reference evidence="6" key="1">
    <citation type="journal article" date="2020" name="Stud. Mycol.">
        <title>101 Dothideomycetes genomes: a test case for predicting lifestyles and emergence of pathogens.</title>
        <authorList>
            <person name="Haridas S."/>
            <person name="Albert R."/>
            <person name="Binder M."/>
            <person name="Bloem J."/>
            <person name="Labutti K."/>
            <person name="Salamov A."/>
            <person name="Andreopoulos B."/>
            <person name="Baker S."/>
            <person name="Barry K."/>
            <person name="Bills G."/>
            <person name="Bluhm B."/>
            <person name="Cannon C."/>
            <person name="Castanera R."/>
            <person name="Culley D."/>
            <person name="Daum C."/>
            <person name="Ezra D."/>
            <person name="Gonzalez J."/>
            <person name="Henrissat B."/>
            <person name="Kuo A."/>
            <person name="Liang C."/>
            <person name="Lipzen A."/>
            <person name="Lutzoni F."/>
            <person name="Magnuson J."/>
            <person name="Mondo S."/>
            <person name="Nolan M."/>
            <person name="Ohm R."/>
            <person name="Pangilinan J."/>
            <person name="Park H.-J."/>
            <person name="Ramirez L."/>
            <person name="Alfaro M."/>
            <person name="Sun H."/>
            <person name="Tritt A."/>
            <person name="Yoshinaga Y."/>
            <person name="Zwiers L.-H."/>
            <person name="Turgeon B."/>
            <person name="Goodwin S."/>
            <person name="Spatafora J."/>
            <person name="Crous P."/>
            <person name="Grigoriev I."/>
        </authorList>
    </citation>
    <scope>NUCLEOTIDE SEQUENCE</scope>
    <source>
        <strain evidence="6">CBS 115976</strain>
    </source>
</reference>
<evidence type="ECO:0000256" key="1">
    <source>
        <dbReference type="ARBA" id="ARBA00022723"/>
    </source>
</evidence>
<accession>A0A6A6UED2</accession>
<dbReference type="PANTHER" id="PTHR47660:SF3">
    <property type="entry name" value="FINGER DOMAIN PROTEIN, PUTATIVE (AFU_ORTHOLOGUE AFUA_4G03310)-RELATED"/>
    <property type="match status" value="1"/>
</dbReference>
<evidence type="ECO:0000256" key="3">
    <source>
        <dbReference type="ARBA" id="ARBA00023015"/>
    </source>
</evidence>
<dbReference type="GO" id="GO:0000981">
    <property type="term" value="F:DNA-binding transcription factor activity, RNA polymerase II-specific"/>
    <property type="evidence" value="ECO:0007669"/>
    <property type="project" value="InterPro"/>
</dbReference>
<dbReference type="SUPFAM" id="SSF57701">
    <property type="entry name" value="Zn2/Cys6 DNA-binding domain"/>
    <property type="match status" value="1"/>
</dbReference>
<sequence>MSSGAHFTCKLCSKEFDNKKSQIRHSSYCRKKAGGPPRARRRSCLACVKAKTHCGAVISPCPRCLQRSINCVYEHNGQQVISEQSGSLLLDWAELSGSGILTEDIVLPTPFSPTSALAASKPWDLSTSFVLPSTSSNWLDDNSGFGTWNLEITKPFNQQLVPRAVKAFWPKGIKWRQLSLVRKYVLSSLKSYSNILLSDYKMPPFIHPICMRREKVLPDISQPGILARCAGIMAIWSTRSKDNQHYIWKIIRMEQERLSAESNTFKDWTAVAALQAILMYILLRVSAEDDEDADFDIPLIQTMTQLAQVVKGITVKYCDPKSEETPTWENWVLVESLRRTISALFIIYFLFEMAPGTSNCPSGLGDSGFDSAKHWSEMLLPSSKGLWQAQTRAQWEQEYRASNNDQRSTFGELLTHDDVQSQSAGLLDRWMGQVDEFGTLVIAAASLADAIE</sequence>
<organism evidence="6 7">
    <name type="scientific">Microthyrium microscopicum</name>
    <dbReference type="NCBI Taxonomy" id="703497"/>
    <lineage>
        <taxon>Eukaryota</taxon>
        <taxon>Fungi</taxon>
        <taxon>Dikarya</taxon>
        <taxon>Ascomycota</taxon>
        <taxon>Pezizomycotina</taxon>
        <taxon>Dothideomycetes</taxon>
        <taxon>Dothideomycetes incertae sedis</taxon>
        <taxon>Microthyriales</taxon>
        <taxon>Microthyriaceae</taxon>
        <taxon>Microthyrium</taxon>
    </lineage>
</organism>
<dbReference type="PANTHER" id="PTHR47660">
    <property type="entry name" value="TRANSCRIPTION FACTOR WITH C2H2 AND ZN(2)-CYS(6) DNA BINDING DOMAIN (EUROFUNG)-RELATED-RELATED"/>
    <property type="match status" value="1"/>
</dbReference>
<dbReference type="EMBL" id="MU004234">
    <property type="protein sequence ID" value="KAF2669837.1"/>
    <property type="molecule type" value="Genomic_DNA"/>
</dbReference>
<dbReference type="Proteomes" id="UP000799302">
    <property type="component" value="Unassembled WGS sequence"/>
</dbReference>